<feature type="domain" description="AN1-type" evidence="6">
    <location>
        <begin position="4"/>
        <end position="52"/>
    </location>
</feature>
<dbReference type="GO" id="GO:0008270">
    <property type="term" value="F:zinc ion binding"/>
    <property type="evidence" value="ECO:0007669"/>
    <property type="project" value="UniProtKB-KW"/>
</dbReference>
<dbReference type="InterPro" id="IPR035896">
    <property type="entry name" value="AN1-like_Znf"/>
</dbReference>
<evidence type="ECO:0000313" key="7">
    <source>
        <dbReference type="EMBL" id="CAD7661587.1"/>
    </source>
</evidence>
<evidence type="ECO:0000256" key="4">
    <source>
        <dbReference type="ARBA" id="ARBA00022833"/>
    </source>
</evidence>
<evidence type="ECO:0000259" key="6">
    <source>
        <dbReference type="PROSITE" id="PS51039"/>
    </source>
</evidence>
<evidence type="ECO:0000256" key="5">
    <source>
        <dbReference type="PROSITE-ProRule" id="PRU00449"/>
    </source>
</evidence>
<dbReference type="GO" id="GO:0043161">
    <property type="term" value="P:proteasome-mediated ubiquitin-dependent protein catabolic process"/>
    <property type="evidence" value="ECO:0007669"/>
    <property type="project" value="TreeGrafter"/>
</dbReference>
<reference evidence="7" key="1">
    <citation type="submission" date="2020-11" db="EMBL/GenBank/DDBJ databases">
        <authorList>
            <person name="Tran Van P."/>
        </authorList>
    </citation>
    <scope>NUCLEOTIDE SEQUENCE</scope>
</reference>
<keyword evidence="1" id="KW-0479">Metal-binding</keyword>
<dbReference type="EMBL" id="OC939090">
    <property type="protein sequence ID" value="CAD7661587.1"/>
    <property type="molecule type" value="Genomic_DNA"/>
</dbReference>
<keyword evidence="2" id="KW-0677">Repeat</keyword>
<sequence length="253" mass="28407">MEFPDLGQHCSHSSCHRLDFLPVRCDLCSDVFCADHYSYSSHGCEKGLHLDNQVPVCPLCDKPVPIKRGELPDIRVGQHIDLDCESDPALKKRNQIYRNKCWVKGCKQKELVPLLCNDCHHNYCLKHRHPADHTCEPTRTAPAASTVSMAGSAAMKRFEQMKTNVTQRVSQMSSQMSMKSNPQSVRSHSNDVFGVQGNYSEDEALARALQQSMLDENHSSGATNTTQYDRDLAKAIEESQRNAVRNKDKCSVS</sequence>
<dbReference type="InterPro" id="IPR057357">
    <property type="entry name" value="Znf-C2H2_ZFAND2A/B"/>
</dbReference>
<dbReference type="PANTHER" id="PTHR14677">
    <property type="entry name" value="ARSENITE INDUCUBLE RNA ASSOCIATED PROTEIN AIP-1-RELATED"/>
    <property type="match status" value="1"/>
</dbReference>
<organism evidence="7">
    <name type="scientific">Oppiella nova</name>
    <dbReference type="NCBI Taxonomy" id="334625"/>
    <lineage>
        <taxon>Eukaryota</taxon>
        <taxon>Metazoa</taxon>
        <taxon>Ecdysozoa</taxon>
        <taxon>Arthropoda</taxon>
        <taxon>Chelicerata</taxon>
        <taxon>Arachnida</taxon>
        <taxon>Acari</taxon>
        <taxon>Acariformes</taxon>
        <taxon>Sarcoptiformes</taxon>
        <taxon>Oribatida</taxon>
        <taxon>Brachypylina</taxon>
        <taxon>Oppioidea</taxon>
        <taxon>Oppiidae</taxon>
        <taxon>Oppiella</taxon>
    </lineage>
</organism>
<dbReference type="PANTHER" id="PTHR14677:SF20">
    <property type="entry name" value="ZINC FINGER AN1-TYPE CONTAINING 2A-RELATED"/>
    <property type="match status" value="1"/>
</dbReference>
<gene>
    <name evidence="7" type="ORF">ONB1V03_LOCUS18148</name>
</gene>
<dbReference type="AlphaFoldDB" id="A0A7R9MJW9"/>
<dbReference type="GO" id="GO:0005783">
    <property type="term" value="C:endoplasmic reticulum"/>
    <property type="evidence" value="ECO:0007669"/>
    <property type="project" value="TreeGrafter"/>
</dbReference>
<feature type="domain" description="AN1-type" evidence="6">
    <location>
        <begin position="95"/>
        <end position="143"/>
    </location>
</feature>
<name>A0A7R9MJW9_9ACAR</name>
<dbReference type="EMBL" id="CAJPVJ010024265">
    <property type="protein sequence ID" value="CAG2178723.1"/>
    <property type="molecule type" value="Genomic_DNA"/>
</dbReference>
<proteinExistence type="predicted"/>
<evidence type="ECO:0000256" key="1">
    <source>
        <dbReference type="ARBA" id="ARBA00022723"/>
    </source>
</evidence>
<dbReference type="GO" id="GO:0045047">
    <property type="term" value="P:protein targeting to ER"/>
    <property type="evidence" value="ECO:0007669"/>
    <property type="project" value="TreeGrafter"/>
</dbReference>
<dbReference type="SMART" id="SM00154">
    <property type="entry name" value="ZnF_AN1"/>
    <property type="match status" value="2"/>
</dbReference>
<keyword evidence="4" id="KW-0862">Zinc</keyword>
<dbReference type="Proteomes" id="UP000728032">
    <property type="component" value="Unassembled WGS sequence"/>
</dbReference>
<dbReference type="InterPro" id="IPR003903">
    <property type="entry name" value="UIM_dom"/>
</dbReference>
<evidence type="ECO:0000313" key="8">
    <source>
        <dbReference type="Proteomes" id="UP000728032"/>
    </source>
</evidence>
<dbReference type="PROSITE" id="PS50330">
    <property type="entry name" value="UIM"/>
    <property type="match status" value="1"/>
</dbReference>
<dbReference type="Pfam" id="PF25403">
    <property type="entry name" value="zf-C2H2_ZFAND2"/>
    <property type="match status" value="1"/>
</dbReference>
<dbReference type="Pfam" id="PF01428">
    <property type="entry name" value="zf-AN1"/>
    <property type="match status" value="2"/>
</dbReference>
<dbReference type="SUPFAM" id="SSF118310">
    <property type="entry name" value="AN1-like Zinc finger"/>
    <property type="match status" value="2"/>
</dbReference>
<protein>
    <recommendedName>
        <fullName evidence="6">AN1-type domain-containing protein</fullName>
    </recommendedName>
</protein>
<dbReference type="SMART" id="SM00726">
    <property type="entry name" value="UIM"/>
    <property type="match status" value="2"/>
</dbReference>
<keyword evidence="8" id="KW-1185">Reference proteome</keyword>
<keyword evidence="3 5" id="KW-0863">Zinc-finger</keyword>
<dbReference type="InterPro" id="IPR000058">
    <property type="entry name" value="Znf_AN1"/>
</dbReference>
<evidence type="ECO:0000256" key="3">
    <source>
        <dbReference type="ARBA" id="ARBA00022771"/>
    </source>
</evidence>
<dbReference type="PROSITE" id="PS51039">
    <property type="entry name" value="ZF_AN1"/>
    <property type="match status" value="2"/>
</dbReference>
<evidence type="ECO:0000256" key="2">
    <source>
        <dbReference type="ARBA" id="ARBA00022737"/>
    </source>
</evidence>
<dbReference type="OrthoDB" id="431929at2759"/>
<dbReference type="Gene3D" id="4.10.1110.10">
    <property type="entry name" value="AN1-like Zinc finger"/>
    <property type="match status" value="2"/>
</dbReference>
<accession>A0A7R9MJW9</accession>